<gene>
    <name evidence="1" type="ORF">Tcan_00654</name>
</gene>
<dbReference type="AlphaFoldDB" id="A0A0B2V1K4"/>
<dbReference type="Proteomes" id="UP000031036">
    <property type="component" value="Unassembled WGS sequence"/>
</dbReference>
<proteinExistence type="predicted"/>
<keyword evidence="2" id="KW-1185">Reference proteome</keyword>
<comment type="caution">
    <text evidence="1">The sequence shown here is derived from an EMBL/GenBank/DDBJ whole genome shotgun (WGS) entry which is preliminary data.</text>
</comment>
<reference evidence="1 2" key="1">
    <citation type="submission" date="2014-11" db="EMBL/GenBank/DDBJ databases">
        <title>Genetic blueprint of the zoonotic pathogen Toxocara canis.</title>
        <authorList>
            <person name="Zhu X.-Q."/>
            <person name="Korhonen P.K."/>
            <person name="Cai H."/>
            <person name="Young N.D."/>
            <person name="Nejsum P."/>
            <person name="von Samson-Himmelstjerna G."/>
            <person name="Boag P.R."/>
            <person name="Tan P."/>
            <person name="Li Q."/>
            <person name="Min J."/>
            <person name="Yang Y."/>
            <person name="Wang X."/>
            <person name="Fang X."/>
            <person name="Hall R.S."/>
            <person name="Hofmann A."/>
            <person name="Sternberg P.W."/>
            <person name="Jex A.R."/>
            <person name="Gasser R.B."/>
        </authorList>
    </citation>
    <scope>NUCLEOTIDE SEQUENCE [LARGE SCALE GENOMIC DNA]</scope>
    <source>
        <strain evidence="1">PN_DK_2014</strain>
    </source>
</reference>
<feature type="non-terminal residue" evidence="1">
    <location>
        <position position="110"/>
    </location>
</feature>
<dbReference type="EMBL" id="JPKZ01002345">
    <property type="protein sequence ID" value="KHN77296.1"/>
    <property type="molecule type" value="Genomic_DNA"/>
</dbReference>
<evidence type="ECO:0000313" key="1">
    <source>
        <dbReference type="EMBL" id="KHN77296.1"/>
    </source>
</evidence>
<protein>
    <submittedName>
        <fullName evidence="1">Uncharacterized protein</fullName>
    </submittedName>
</protein>
<name>A0A0B2V1K4_TOXCA</name>
<organism evidence="1 2">
    <name type="scientific">Toxocara canis</name>
    <name type="common">Canine roundworm</name>
    <dbReference type="NCBI Taxonomy" id="6265"/>
    <lineage>
        <taxon>Eukaryota</taxon>
        <taxon>Metazoa</taxon>
        <taxon>Ecdysozoa</taxon>
        <taxon>Nematoda</taxon>
        <taxon>Chromadorea</taxon>
        <taxon>Rhabditida</taxon>
        <taxon>Spirurina</taxon>
        <taxon>Ascaridomorpha</taxon>
        <taxon>Ascaridoidea</taxon>
        <taxon>Toxocaridae</taxon>
        <taxon>Toxocara</taxon>
    </lineage>
</organism>
<accession>A0A0B2V1K4</accession>
<sequence length="110" mass="12829">MGVKVPQLRKFLCSCSLKRLEEFELILIHSAFPAYSHFNIQNEQRKPSCVVSVSDNLVLPWTPFERRRVTGEEPTLETNLTSFDRWSSYVGHQKNRIYNTLKDDNKRGAN</sequence>
<evidence type="ECO:0000313" key="2">
    <source>
        <dbReference type="Proteomes" id="UP000031036"/>
    </source>
</evidence>